<dbReference type="SUPFAM" id="SSF53335">
    <property type="entry name" value="S-adenosyl-L-methionine-dependent methyltransferases"/>
    <property type="match status" value="1"/>
</dbReference>
<feature type="transmembrane region" description="Helical" evidence="1">
    <location>
        <begin position="38"/>
        <end position="57"/>
    </location>
</feature>
<name>A0A6N8J504_9BACT</name>
<keyword evidence="2" id="KW-0808">Transferase</keyword>
<keyword evidence="1" id="KW-0812">Transmembrane</keyword>
<feature type="transmembrane region" description="Helical" evidence="1">
    <location>
        <begin position="15"/>
        <end position="33"/>
    </location>
</feature>
<dbReference type="PROSITE" id="PS51257">
    <property type="entry name" value="PROKAR_LIPOPROTEIN"/>
    <property type="match status" value="1"/>
</dbReference>
<dbReference type="GO" id="GO:0032259">
    <property type="term" value="P:methylation"/>
    <property type="evidence" value="ECO:0007669"/>
    <property type="project" value="UniProtKB-KW"/>
</dbReference>
<dbReference type="GO" id="GO:0008168">
    <property type="term" value="F:methyltransferase activity"/>
    <property type="evidence" value="ECO:0007669"/>
    <property type="project" value="UniProtKB-KW"/>
</dbReference>
<keyword evidence="1" id="KW-1133">Transmembrane helix</keyword>
<proteinExistence type="predicted"/>
<comment type="caution">
    <text evidence="2">The sequence shown here is derived from an EMBL/GenBank/DDBJ whole genome shotgun (WGS) entry which is preliminary data.</text>
</comment>
<dbReference type="RefSeq" id="WP_157298753.1">
    <property type="nucleotide sequence ID" value="NZ_BAAAZB010000005.1"/>
</dbReference>
<dbReference type="EMBL" id="WRXO01000001">
    <property type="protein sequence ID" value="MVT40123.1"/>
    <property type="molecule type" value="Genomic_DNA"/>
</dbReference>
<gene>
    <name evidence="2" type="ORF">GO495_05975</name>
</gene>
<dbReference type="OrthoDB" id="9810615at2"/>
<evidence type="ECO:0000313" key="2">
    <source>
        <dbReference type="EMBL" id="MVT40123.1"/>
    </source>
</evidence>
<protein>
    <submittedName>
        <fullName evidence="2">Methyltransferase</fullName>
    </submittedName>
</protein>
<dbReference type="Gene3D" id="3.40.50.150">
    <property type="entry name" value="Vaccinia Virus protein VP39"/>
    <property type="match status" value="1"/>
</dbReference>
<sequence length="237" mass="27174">MERVAFQGVTNIIRFNWHFYVIATGGIIGCVIFHQYLLILLIVLSTVISLAVSWYVYDYSDLYTLDWMDFPDVYHIVNINAGFDETSVLLAGKFPGAALTVFDFYDPVKHTEVSIERARKAYGPYPGTMNISTDNIPLLNADLICMMLAAHEIRNSEERTRFFSLLKARLNDQGQILVLEHLRDLPNFMAYNIGFFHFFSKKEWRRTFAGAGLTIYKEIKVTPFLSAFILQKNGITS</sequence>
<keyword evidence="2" id="KW-0489">Methyltransferase</keyword>
<evidence type="ECO:0000313" key="3">
    <source>
        <dbReference type="Proteomes" id="UP000468388"/>
    </source>
</evidence>
<dbReference type="InterPro" id="IPR029063">
    <property type="entry name" value="SAM-dependent_MTases_sf"/>
</dbReference>
<dbReference type="Proteomes" id="UP000468388">
    <property type="component" value="Unassembled WGS sequence"/>
</dbReference>
<organism evidence="2 3">
    <name type="scientific">Chitinophaga oryziterrae</name>
    <dbReference type="NCBI Taxonomy" id="1031224"/>
    <lineage>
        <taxon>Bacteria</taxon>
        <taxon>Pseudomonadati</taxon>
        <taxon>Bacteroidota</taxon>
        <taxon>Chitinophagia</taxon>
        <taxon>Chitinophagales</taxon>
        <taxon>Chitinophagaceae</taxon>
        <taxon>Chitinophaga</taxon>
    </lineage>
</organism>
<keyword evidence="1" id="KW-0472">Membrane</keyword>
<dbReference type="AlphaFoldDB" id="A0A6N8J504"/>
<accession>A0A6N8J504</accession>
<evidence type="ECO:0000256" key="1">
    <source>
        <dbReference type="SAM" id="Phobius"/>
    </source>
</evidence>
<keyword evidence="3" id="KW-1185">Reference proteome</keyword>
<reference evidence="2 3" key="1">
    <citation type="submission" date="2019-12" db="EMBL/GenBank/DDBJ databases">
        <title>The draft genomic sequence of strain Chitinophaga oryziterrae JCM 16595.</title>
        <authorList>
            <person name="Zhang X."/>
        </authorList>
    </citation>
    <scope>NUCLEOTIDE SEQUENCE [LARGE SCALE GENOMIC DNA]</scope>
    <source>
        <strain evidence="2 3">JCM 16595</strain>
    </source>
</reference>